<feature type="region of interest" description="Disordered" evidence="1">
    <location>
        <begin position="1"/>
        <end position="24"/>
    </location>
</feature>
<sequence length="54" mass="5775">MTTYDASLNTVSRSESPSTTFSDPCSSSDFNIGRVHCLNTAIFLLNTARSSSAI</sequence>
<gene>
    <name evidence="2" type="ORF">HPLM_LOCUS15504</name>
</gene>
<dbReference type="AlphaFoldDB" id="A0A3P7XCR8"/>
<organism evidence="2 3">
    <name type="scientific">Haemonchus placei</name>
    <name type="common">Barber's pole worm</name>
    <dbReference type="NCBI Taxonomy" id="6290"/>
    <lineage>
        <taxon>Eukaryota</taxon>
        <taxon>Metazoa</taxon>
        <taxon>Ecdysozoa</taxon>
        <taxon>Nematoda</taxon>
        <taxon>Chromadorea</taxon>
        <taxon>Rhabditida</taxon>
        <taxon>Rhabditina</taxon>
        <taxon>Rhabditomorpha</taxon>
        <taxon>Strongyloidea</taxon>
        <taxon>Trichostrongylidae</taxon>
        <taxon>Haemonchus</taxon>
    </lineage>
</organism>
<dbReference type="Proteomes" id="UP000268014">
    <property type="component" value="Unassembled WGS sequence"/>
</dbReference>
<accession>A0A3P7XCR8</accession>
<keyword evidence="3" id="KW-1185">Reference proteome</keyword>
<proteinExistence type="predicted"/>
<evidence type="ECO:0000313" key="2">
    <source>
        <dbReference type="EMBL" id="VDO56854.1"/>
    </source>
</evidence>
<protein>
    <submittedName>
        <fullName evidence="2">Uncharacterized protein</fullName>
    </submittedName>
</protein>
<reference evidence="2 3" key="1">
    <citation type="submission" date="2018-11" db="EMBL/GenBank/DDBJ databases">
        <authorList>
            <consortium name="Pathogen Informatics"/>
        </authorList>
    </citation>
    <scope>NUCLEOTIDE SEQUENCE [LARGE SCALE GENOMIC DNA]</scope>
    <source>
        <strain evidence="2 3">MHpl1</strain>
    </source>
</reference>
<evidence type="ECO:0000313" key="3">
    <source>
        <dbReference type="Proteomes" id="UP000268014"/>
    </source>
</evidence>
<dbReference type="EMBL" id="UZAF01019007">
    <property type="protein sequence ID" value="VDO56854.1"/>
    <property type="molecule type" value="Genomic_DNA"/>
</dbReference>
<evidence type="ECO:0000256" key="1">
    <source>
        <dbReference type="SAM" id="MobiDB-lite"/>
    </source>
</evidence>
<name>A0A3P7XCR8_HAEPC</name>